<evidence type="ECO:0008006" key="3">
    <source>
        <dbReference type="Google" id="ProtNLM"/>
    </source>
</evidence>
<sequence length="291" mass="33047">MTPLTRLPHATSRFISQTAGRPPSLPFGYFAVSRQSWRTWANIINGREIGVSKWRKQKYSTARLHTTSIQMSDTNFASGEVSVPVPGPSAAAKPGPEPAPVPALPPLTPAQFRVYNRLAEQMEYFHDHFRKSWNTLYHACESGRRPAGMSLKQFIDEGLHLCTYLTAHHNIEETHLYPILGRKMPAFRSSAPGPPPPSRLFKGVGAQGKRGKEANELLRQHEAIHEGMDVFEAYLRECRGRERELELGVLKEKMDTWGEVLLKHLDQEVRDLSAETMRMYYTLEEMRAIPI</sequence>
<name>A0AAJ0HLL6_9PEZI</name>
<evidence type="ECO:0000313" key="1">
    <source>
        <dbReference type="EMBL" id="KAK3356899.1"/>
    </source>
</evidence>
<reference evidence="1" key="2">
    <citation type="submission" date="2023-06" db="EMBL/GenBank/DDBJ databases">
        <authorList>
            <consortium name="Lawrence Berkeley National Laboratory"/>
            <person name="Haridas S."/>
            <person name="Hensen N."/>
            <person name="Bonometti L."/>
            <person name="Westerberg I."/>
            <person name="Brannstrom I.O."/>
            <person name="Guillou S."/>
            <person name="Cros-Aarteil S."/>
            <person name="Calhoun S."/>
            <person name="Kuo A."/>
            <person name="Mondo S."/>
            <person name="Pangilinan J."/>
            <person name="Riley R."/>
            <person name="Labutti K."/>
            <person name="Andreopoulos B."/>
            <person name="Lipzen A."/>
            <person name="Chen C."/>
            <person name="Yanf M."/>
            <person name="Daum C."/>
            <person name="Ng V."/>
            <person name="Clum A."/>
            <person name="Steindorff A."/>
            <person name="Ohm R."/>
            <person name="Martin F."/>
            <person name="Silar P."/>
            <person name="Natvig D."/>
            <person name="Lalanne C."/>
            <person name="Gautier V."/>
            <person name="Ament-Velasquez S.L."/>
            <person name="Kruys A."/>
            <person name="Hutchinson M.I."/>
            <person name="Powell A.J."/>
            <person name="Barry K."/>
            <person name="Miller A.N."/>
            <person name="Grigoriev I.V."/>
            <person name="Debuchy R."/>
            <person name="Gladieux P."/>
            <person name="Thoren M.H."/>
            <person name="Johannesson H."/>
        </authorList>
    </citation>
    <scope>NUCLEOTIDE SEQUENCE</scope>
    <source>
        <strain evidence="1">CBS 955.72</strain>
    </source>
</reference>
<comment type="caution">
    <text evidence="1">The sequence shown here is derived from an EMBL/GenBank/DDBJ whole genome shotgun (WGS) entry which is preliminary data.</text>
</comment>
<gene>
    <name evidence="1" type="ORF">B0T25DRAFT_537674</name>
</gene>
<dbReference type="EMBL" id="JAUIQD010000003">
    <property type="protein sequence ID" value="KAK3356899.1"/>
    <property type="molecule type" value="Genomic_DNA"/>
</dbReference>
<proteinExistence type="predicted"/>
<dbReference type="AlphaFoldDB" id="A0AAJ0HLL6"/>
<reference evidence="1" key="1">
    <citation type="journal article" date="2023" name="Mol. Phylogenet. Evol.">
        <title>Genome-scale phylogeny and comparative genomics of the fungal order Sordariales.</title>
        <authorList>
            <person name="Hensen N."/>
            <person name="Bonometti L."/>
            <person name="Westerberg I."/>
            <person name="Brannstrom I.O."/>
            <person name="Guillou S."/>
            <person name="Cros-Aarteil S."/>
            <person name="Calhoun S."/>
            <person name="Haridas S."/>
            <person name="Kuo A."/>
            <person name="Mondo S."/>
            <person name="Pangilinan J."/>
            <person name="Riley R."/>
            <person name="LaButti K."/>
            <person name="Andreopoulos B."/>
            <person name="Lipzen A."/>
            <person name="Chen C."/>
            <person name="Yan M."/>
            <person name="Daum C."/>
            <person name="Ng V."/>
            <person name="Clum A."/>
            <person name="Steindorff A."/>
            <person name="Ohm R.A."/>
            <person name="Martin F."/>
            <person name="Silar P."/>
            <person name="Natvig D.O."/>
            <person name="Lalanne C."/>
            <person name="Gautier V."/>
            <person name="Ament-Velasquez S.L."/>
            <person name="Kruys A."/>
            <person name="Hutchinson M.I."/>
            <person name="Powell A.J."/>
            <person name="Barry K."/>
            <person name="Miller A.N."/>
            <person name="Grigoriev I.V."/>
            <person name="Debuchy R."/>
            <person name="Gladieux P."/>
            <person name="Hiltunen Thoren M."/>
            <person name="Johannesson H."/>
        </authorList>
    </citation>
    <scope>NUCLEOTIDE SEQUENCE</scope>
    <source>
        <strain evidence="1">CBS 955.72</strain>
    </source>
</reference>
<evidence type="ECO:0000313" key="2">
    <source>
        <dbReference type="Proteomes" id="UP001275084"/>
    </source>
</evidence>
<dbReference type="PANTHER" id="PTHR38048:SF1">
    <property type="entry name" value="HEMERYTHRIN-LIKE DOMAIN-CONTAINING PROTEIN"/>
    <property type="match status" value="1"/>
</dbReference>
<protein>
    <recommendedName>
        <fullName evidence="3">Hemerythrin-like domain-containing protein</fullName>
    </recommendedName>
</protein>
<dbReference type="CDD" id="cd12108">
    <property type="entry name" value="Hr-like"/>
    <property type="match status" value="1"/>
</dbReference>
<dbReference type="Proteomes" id="UP001275084">
    <property type="component" value="Unassembled WGS sequence"/>
</dbReference>
<dbReference type="PANTHER" id="PTHR38048">
    <property type="entry name" value="EXPRESSED PROTEIN"/>
    <property type="match status" value="1"/>
</dbReference>
<dbReference type="InterPro" id="IPR053206">
    <property type="entry name" value="Dimeric_xanthone_biosynth"/>
</dbReference>
<keyword evidence="2" id="KW-1185">Reference proteome</keyword>
<accession>A0AAJ0HLL6</accession>
<dbReference type="Gene3D" id="1.20.120.520">
    <property type="entry name" value="nmb1532 protein domain like"/>
    <property type="match status" value="1"/>
</dbReference>
<organism evidence="1 2">
    <name type="scientific">Lasiosphaeria hispida</name>
    <dbReference type="NCBI Taxonomy" id="260671"/>
    <lineage>
        <taxon>Eukaryota</taxon>
        <taxon>Fungi</taxon>
        <taxon>Dikarya</taxon>
        <taxon>Ascomycota</taxon>
        <taxon>Pezizomycotina</taxon>
        <taxon>Sordariomycetes</taxon>
        <taxon>Sordariomycetidae</taxon>
        <taxon>Sordariales</taxon>
        <taxon>Lasiosphaeriaceae</taxon>
        <taxon>Lasiosphaeria</taxon>
    </lineage>
</organism>